<name>A0A069RK48_PEPLI</name>
<dbReference type="Pfam" id="PF07685">
    <property type="entry name" value="GATase_3"/>
    <property type="match status" value="1"/>
</dbReference>
<dbReference type="CDD" id="cd05388">
    <property type="entry name" value="CobB_N"/>
    <property type="match status" value="1"/>
</dbReference>
<feature type="active site" description="Nucleophile" evidence="7">
    <location>
        <position position="332"/>
    </location>
</feature>
<dbReference type="NCBIfam" id="NF002204">
    <property type="entry name" value="PRK01077.1"/>
    <property type="match status" value="1"/>
</dbReference>
<dbReference type="InterPro" id="IPR027417">
    <property type="entry name" value="P-loop_NTPase"/>
</dbReference>
<dbReference type="GO" id="GO:0005524">
    <property type="term" value="F:ATP binding"/>
    <property type="evidence" value="ECO:0007669"/>
    <property type="project" value="UniProtKB-UniRule"/>
</dbReference>
<evidence type="ECO:0000256" key="2">
    <source>
        <dbReference type="ARBA" id="ARBA00022598"/>
    </source>
</evidence>
<evidence type="ECO:0000313" key="10">
    <source>
        <dbReference type="EMBL" id="KDR96510.1"/>
    </source>
</evidence>
<dbReference type="EC" id="6.3.5.11" evidence="7"/>
<dbReference type="Pfam" id="PF01656">
    <property type="entry name" value="CbiA"/>
    <property type="match status" value="1"/>
</dbReference>
<evidence type="ECO:0000313" key="11">
    <source>
        <dbReference type="Proteomes" id="UP000027946"/>
    </source>
</evidence>
<evidence type="ECO:0000256" key="6">
    <source>
        <dbReference type="ARBA" id="ARBA00022962"/>
    </source>
</evidence>
<dbReference type="InterPro" id="IPR002586">
    <property type="entry name" value="CobQ/CobB/MinD/ParA_Nub-bd_dom"/>
</dbReference>
<feature type="site" description="Increases nucleophilicity of active site Cys" evidence="7">
    <location>
        <position position="432"/>
    </location>
</feature>
<keyword evidence="11" id="KW-1185">Reference proteome</keyword>
<keyword evidence="6 7" id="KW-0315">Glutamine amidotransferase</keyword>
<evidence type="ECO:0000256" key="3">
    <source>
        <dbReference type="ARBA" id="ARBA00022741"/>
    </source>
</evidence>
<dbReference type="PANTHER" id="PTHR43873">
    <property type="entry name" value="COBYRINATE A,C-DIAMIDE SYNTHASE"/>
    <property type="match status" value="1"/>
</dbReference>
<dbReference type="RefSeq" id="WP_038260967.1">
    <property type="nucleotide sequence ID" value="NZ_FSRH01000001.1"/>
</dbReference>
<dbReference type="STRING" id="1121324.CLIT_2c01160"/>
<keyword evidence="5 7" id="KW-0460">Magnesium</keyword>
<feature type="domain" description="CobB/CobQ-like glutamine amidotransferase" evidence="9">
    <location>
        <begin position="250"/>
        <end position="437"/>
    </location>
</feature>
<keyword evidence="4 7" id="KW-0067">ATP-binding</keyword>
<dbReference type="UniPathway" id="UPA00148">
    <property type="reaction ID" value="UER00231"/>
</dbReference>
<comment type="miscellaneous">
    <text evidence="7">The a and c carboxylates of cobyrinate are activated for nucleophilic attack via formation of a phosphorylated intermediate by ATP. CbiA catalyzes first the amidation of the c-carboxylate, and then that of the a-carboxylate.</text>
</comment>
<comment type="function">
    <text evidence="7">Catalyzes the ATP-dependent amidation of the two carboxylate groups at positions a and c of cobyrinate, using either L-glutamine or ammonia as the nitrogen source.</text>
</comment>
<dbReference type="InterPro" id="IPR004484">
    <property type="entry name" value="CbiA/CobB_synth"/>
</dbReference>
<dbReference type="CDD" id="cd03130">
    <property type="entry name" value="GATase1_CobB"/>
    <property type="match status" value="1"/>
</dbReference>
<dbReference type="PANTHER" id="PTHR43873:SF1">
    <property type="entry name" value="COBYRINATE A,C-DIAMIDE SYNTHASE"/>
    <property type="match status" value="1"/>
</dbReference>
<dbReference type="GO" id="GO:0042242">
    <property type="term" value="F:cobyrinic acid a,c-diamide synthase activity"/>
    <property type="evidence" value="ECO:0007669"/>
    <property type="project" value="UniProtKB-UniRule"/>
</dbReference>
<comment type="cofactor">
    <cofactor evidence="1 7">
        <name>Mg(2+)</name>
        <dbReference type="ChEBI" id="CHEBI:18420"/>
    </cofactor>
</comment>
<dbReference type="Gene3D" id="3.40.50.880">
    <property type="match status" value="1"/>
</dbReference>
<accession>A0A069RK48</accession>
<proteinExistence type="inferred from homology"/>
<evidence type="ECO:0000256" key="5">
    <source>
        <dbReference type="ARBA" id="ARBA00022842"/>
    </source>
</evidence>
<keyword evidence="7" id="KW-0169">Cobalamin biosynthesis</keyword>
<evidence type="ECO:0000256" key="4">
    <source>
        <dbReference type="ARBA" id="ARBA00022840"/>
    </source>
</evidence>
<reference evidence="10 11" key="1">
    <citation type="submission" date="2014-03" db="EMBL/GenBank/DDBJ databases">
        <title>Genome sequence of Clostridium litorale W6, DSM 5388.</title>
        <authorList>
            <person name="Poehlein A."/>
            <person name="Jagirdar A."/>
            <person name="Khonsari B."/>
            <person name="Chibani C.M."/>
            <person name="Gutierrez Gutierrez D.A."/>
            <person name="Davydova E."/>
            <person name="Alghaithi H.S."/>
            <person name="Nair K.P."/>
            <person name="Dhamotharan K."/>
            <person name="Chandran L."/>
            <person name="G W."/>
            <person name="Daniel R."/>
        </authorList>
    </citation>
    <scope>NUCLEOTIDE SEQUENCE [LARGE SCALE GENOMIC DNA]</scope>
    <source>
        <strain evidence="10 11">W6</strain>
    </source>
</reference>
<dbReference type="InterPro" id="IPR029062">
    <property type="entry name" value="Class_I_gatase-like"/>
</dbReference>
<dbReference type="GO" id="GO:0009236">
    <property type="term" value="P:cobalamin biosynthetic process"/>
    <property type="evidence" value="ECO:0007669"/>
    <property type="project" value="UniProtKB-UniRule"/>
</dbReference>
<dbReference type="AlphaFoldDB" id="A0A069RK48"/>
<dbReference type="eggNOG" id="COG1797">
    <property type="taxonomic scope" value="Bacteria"/>
</dbReference>
<sequence length="454" mass="49601">MDRIMIAGATSGCGKTTVSIGIMAAMASVGKKVAPFKVGPDYIDPQFHGFVTGRESTNLDSFLLDENSVMQMLFEGSQGSDISVIEGVMGLYDGLGVKSCIGSSAHVSKIAKCPVVLVLDGKGVSASIAAQVMGYAGFDPGVDVRGVIINRVSGERHYSILKEAIECHTGVKCLGYLPKTEEVALGSRHLGLIPAGEVKELSEKIDRLSQLVKSHIDIEGLIKIANGACTLDQPSDPAKDLLDYAKGLRLGVAMDKGFNFYYGANIRLFRKMGFEIEYFSPISDKSLPNDIDGLYIGGGFPEVFAKEIEKNSEMRSRMRKSLESGMFAYAECGGLMYLTEKVTGLDGSESEMVGFFPAKAAMTRRLQRFGYVEFECEGITGRTRAHEFHRSYVELKEDIVTAYNVFKKRESGEGDSWSCGFCKKNVMAGYAHVHFYSNMDFARMIADRIMGSRI</sequence>
<gene>
    <name evidence="7" type="primary">cbiA</name>
    <name evidence="10" type="synonym">cobB</name>
    <name evidence="10" type="ORF">CLIT_2c01160</name>
</gene>
<keyword evidence="3 7" id="KW-0547">Nucleotide-binding</keyword>
<dbReference type="HAMAP" id="MF_00027">
    <property type="entry name" value="CobB_CbiA"/>
    <property type="match status" value="1"/>
</dbReference>
<comment type="catalytic activity">
    <reaction evidence="7">
        <text>cob(II)yrinate + 2 L-glutamine + 2 ATP + 2 H2O = cob(II)yrinate a,c diamide + 2 L-glutamate + 2 ADP + 2 phosphate + 2 H(+)</text>
        <dbReference type="Rhea" id="RHEA:26289"/>
        <dbReference type="ChEBI" id="CHEBI:15377"/>
        <dbReference type="ChEBI" id="CHEBI:15378"/>
        <dbReference type="ChEBI" id="CHEBI:29985"/>
        <dbReference type="ChEBI" id="CHEBI:30616"/>
        <dbReference type="ChEBI" id="CHEBI:43474"/>
        <dbReference type="ChEBI" id="CHEBI:58359"/>
        <dbReference type="ChEBI" id="CHEBI:58537"/>
        <dbReference type="ChEBI" id="CHEBI:58894"/>
        <dbReference type="ChEBI" id="CHEBI:456216"/>
        <dbReference type="EC" id="6.3.5.11"/>
    </reaction>
</comment>
<dbReference type="Gene3D" id="3.40.50.300">
    <property type="entry name" value="P-loop containing nucleotide triphosphate hydrolases"/>
    <property type="match status" value="2"/>
</dbReference>
<evidence type="ECO:0000256" key="1">
    <source>
        <dbReference type="ARBA" id="ARBA00001946"/>
    </source>
</evidence>
<comment type="similarity">
    <text evidence="7">Belongs to the CobB/CbiA family.</text>
</comment>
<dbReference type="SUPFAM" id="SSF52317">
    <property type="entry name" value="Class I glutamine amidotransferase-like"/>
    <property type="match status" value="1"/>
</dbReference>
<feature type="domain" description="CobQ/CobB/MinD/ParA nucleotide binding" evidence="8">
    <location>
        <begin position="4"/>
        <end position="188"/>
    </location>
</feature>
<dbReference type="InterPro" id="IPR011698">
    <property type="entry name" value="GATase_3"/>
</dbReference>
<protein>
    <recommendedName>
        <fullName evidence="7">Cobyrinate a,c-diamide synthase</fullName>
        <ecNumber evidence="7">6.3.5.11</ecNumber>
    </recommendedName>
    <alternativeName>
        <fullName evidence="7">Cobyrinic acid a,c-diamide synthetase</fullName>
    </alternativeName>
</protein>
<dbReference type="SUPFAM" id="SSF52540">
    <property type="entry name" value="P-loop containing nucleoside triphosphate hydrolases"/>
    <property type="match status" value="1"/>
</dbReference>
<comment type="pathway">
    <text evidence="7">Cofactor biosynthesis; adenosylcobalamin biosynthesis; cob(II)yrinate a,c-diamide from sirohydrochlorin (anaerobic route): step 10/10.</text>
</comment>
<dbReference type="NCBIfam" id="TIGR00379">
    <property type="entry name" value="cobB"/>
    <property type="match status" value="1"/>
</dbReference>
<dbReference type="PROSITE" id="PS51274">
    <property type="entry name" value="GATASE_COBBQ"/>
    <property type="match status" value="1"/>
</dbReference>
<evidence type="ECO:0000259" key="9">
    <source>
        <dbReference type="Pfam" id="PF07685"/>
    </source>
</evidence>
<dbReference type="EMBL" id="JJMM01000002">
    <property type="protein sequence ID" value="KDR96510.1"/>
    <property type="molecule type" value="Genomic_DNA"/>
</dbReference>
<dbReference type="OrthoDB" id="9764035at2"/>
<evidence type="ECO:0000256" key="7">
    <source>
        <dbReference type="HAMAP-Rule" id="MF_00027"/>
    </source>
</evidence>
<comment type="caution">
    <text evidence="10">The sequence shown here is derived from an EMBL/GenBank/DDBJ whole genome shotgun (WGS) entry which is preliminary data.</text>
</comment>
<keyword evidence="2 7" id="KW-0436">Ligase</keyword>
<dbReference type="Proteomes" id="UP000027946">
    <property type="component" value="Unassembled WGS sequence"/>
</dbReference>
<organism evidence="10 11">
    <name type="scientific">Peptoclostridium litorale DSM 5388</name>
    <dbReference type="NCBI Taxonomy" id="1121324"/>
    <lineage>
        <taxon>Bacteria</taxon>
        <taxon>Bacillati</taxon>
        <taxon>Bacillota</taxon>
        <taxon>Clostridia</taxon>
        <taxon>Peptostreptococcales</taxon>
        <taxon>Peptoclostridiaceae</taxon>
        <taxon>Peptoclostridium</taxon>
    </lineage>
</organism>
<evidence type="ECO:0000259" key="8">
    <source>
        <dbReference type="Pfam" id="PF01656"/>
    </source>
</evidence>
<comment type="domain">
    <text evidence="7">Comprises of two domains. The C-terminal domain contains the binding site for glutamine and catalyzes the hydrolysis of this substrate to glutamate and ammonia. The N-terminal domain is anticipated to bind ATP and cobyrinate and catalyzes the ultimate synthesis of the diamide product. The ammonia produced via the glutaminase domain is probably translocated to the adjacent domain via a molecular tunnel, where it reacts with an activated intermediate.</text>
</comment>